<proteinExistence type="predicted"/>
<dbReference type="Proteomes" id="UP001174909">
    <property type="component" value="Unassembled WGS sequence"/>
</dbReference>
<evidence type="ECO:0000313" key="2">
    <source>
        <dbReference type="EMBL" id="CAI8025708.1"/>
    </source>
</evidence>
<feature type="region of interest" description="Disordered" evidence="1">
    <location>
        <begin position="1"/>
        <end position="26"/>
    </location>
</feature>
<accession>A0AA35S916</accession>
<dbReference type="AlphaFoldDB" id="A0AA35S916"/>
<comment type="caution">
    <text evidence="2">The sequence shown here is derived from an EMBL/GenBank/DDBJ whole genome shotgun (WGS) entry which is preliminary data.</text>
</comment>
<gene>
    <name evidence="2" type="ORF">GBAR_LOCUS14828</name>
</gene>
<evidence type="ECO:0000256" key="1">
    <source>
        <dbReference type="SAM" id="MobiDB-lite"/>
    </source>
</evidence>
<organism evidence="2 3">
    <name type="scientific">Geodia barretti</name>
    <name type="common">Barrett's horny sponge</name>
    <dbReference type="NCBI Taxonomy" id="519541"/>
    <lineage>
        <taxon>Eukaryota</taxon>
        <taxon>Metazoa</taxon>
        <taxon>Porifera</taxon>
        <taxon>Demospongiae</taxon>
        <taxon>Heteroscleromorpha</taxon>
        <taxon>Tetractinellida</taxon>
        <taxon>Astrophorina</taxon>
        <taxon>Geodiidae</taxon>
        <taxon>Geodia</taxon>
    </lineage>
</organism>
<keyword evidence="3" id="KW-1185">Reference proteome</keyword>
<reference evidence="2" key="1">
    <citation type="submission" date="2023-03" db="EMBL/GenBank/DDBJ databases">
        <authorList>
            <person name="Steffen K."/>
            <person name="Cardenas P."/>
        </authorList>
    </citation>
    <scope>NUCLEOTIDE SEQUENCE</scope>
</reference>
<sequence>MTQKKRNQGNSGNSEQNGNPSDSDEVTLPEEAGFLIQIAFEEFEEIIINYPHHAAYCFASITRLVDTTESLSHFARRLGMWLWIEVLAFQTEEPLDLMEFVEQFEIDLETIQTGINELVDVGEFEIEWEQENQTKLVPRMSKETVIHFAAQVLSGIRAGKQEEGVEP</sequence>
<dbReference type="EMBL" id="CASHTH010002177">
    <property type="protein sequence ID" value="CAI8025708.1"/>
    <property type="molecule type" value="Genomic_DNA"/>
</dbReference>
<protein>
    <submittedName>
        <fullName evidence="2">Uncharacterized protein</fullName>
    </submittedName>
</protein>
<name>A0AA35S916_GEOBA</name>
<feature type="compositionally biased region" description="Low complexity" evidence="1">
    <location>
        <begin position="8"/>
        <end position="19"/>
    </location>
</feature>
<evidence type="ECO:0000313" key="3">
    <source>
        <dbReference type="Proteomes" id="UP001174909"/>
    </source>
</evidence>